<protein>
    <submittedName>
        <fullName evidence="1">Uncharacterized protein</fullName>
    </submittedName>
</protein>
<organism evidence="1 2">
    <name type="scientific">Candidatus Nitrososphaera evergladensis SR1</name>
    <dbReference type="NCBI Taxonomy" id="1459636"/>
    <lineage>
        <taxon>Archaea</taxon>
        <taxon>Nitrososphaerota</taxon>
        <taxon>Nitrososphaeria</taxon>
        <taxon>Nitrososphaerales</taxon>
        <taxon>Nitrososphaeraceae</taxon>
        <taxon>Nitrososphaera</taxon>
    </lineage>
</organism>
<keyword evidence="2" id="KW-1185">Reference proteome</keyword>
<name>A0A075MZB6_9ARCH</name>
<gene>
    <name evidence="1" type="ORF">NTE_02547</name>
</gene>
<dbReference type="KEGG" id="nev:NTE_02547"/>
<dbReference type="AlphaFoldDB" id="A0A075MZB6"/>
<evidence type="ECO:0000313" key="2">
    <source>
        <dbReference type="Proteomes" id="UP000028194"/>
    </source>
</evidence>
<proteinExistence type="predicted"/>
<accession>A0A075MZB6</accession>
<dbReference type="Proteomes" id="UP000028194">
    <property type="component" value="Chromosome"/>
</dbReference>
<dbReference type="HOGENOM" id="CLU_200166_0_0_2"/>
<dbReference type="EMBL" id="CP007174">
    <property type="protein sequence ID" value="AIF84594.1"/>
    <property type="molecule type" value="Genomic_DNA"/>
</dbReference>
<sequence length="57" mass="6641">MLMPYEIRSIDDEEEEKNAFPKYCSECSRPATSEAMFDLWGSTAIQFFCKHCLPKSK</sequence>
<reference evidence="1 2" key="1">
    <citation type="journal article" date="2014" name="PLoS ONE">
        <title>Genome Sequence of Candidatus Nitrososphaera evergladensis from Group I.1b Enriched from Everglades Soil Reveals Novel Genomic Features of the Ammonia-Oxidizing Archaea.</title>
        <authorList>
            <person name="Zhalnina K.V."/>
            <person name="Dias R."/>
            <person name="Leonard M.T."/>
            <person name="Dorr de Quadros P."/>
            <person name="Camargo F.A."/>
            <person name="Drew J.C."/>
            <person name="Farmerie W.G."/>
            <person name="Daroub S.H."/>
            <person name="Triplett E.W."/>
        </authorList>
    </citation>
    <scope>NUCLEOTIDE SEQUENCE [LARGE SCALE GENOMIC DNA]</scope>
    <source>
        <strain evidence="1 2">SR1</strain>
    </source>
</reference>
<evidence type="ECO:0000313" key="1">
    <source>
        <dbReference type="EMBL" id="AIF84594.1"/>
    </source>
</evidence>